<proteinExistence type="inferred from homology"/>
<dbReference type="InterPro" id="IPR029063">
    <property type="entry name" value="SAM-dependent_MTases_sf"/>
</dbReference>
<evidence type="ECO:0000256" key="9">
    <source>
        <dbReference type="PROSITE-ProRule" id="PRU00958"/>
    </source>
</evidence>
<organism evidence="10 11">
    <name type="scientific">Symbiodinium microadriaticum</name>
    <name type="common">Dinoflagellate</name>
    <name type="synonym">Zooxanthella microadriatica</name>
    <dbReference type="NCBI Taxonomy" id="2951"/>
    <lineage>
        <taxon>Eukaryota</taxon>
        <taxon>Sar</taxon>
        <taxon>Alveolata</taxon>
        <taxon>Dinophyceae</taxon>
        <taxon>Suessiales</taxon>
        <taxon>Symbiodiniaceae</taxon>
        <taxon>Symbiodinium</taxon>
    </lineage>
</organism>
<dbReference type="Proteomes" id="UP000186817">
    <property type="component" value="Unassembled WGS sequence"/>
</dbReference>
<dbReference type="SUPFAM" id="SSF53335">
    <property type="entry name" value="S-adenosyl-L-methionine-dependent methyltransferases"/>
    <property type="match status" value="1"/>
</dbReference>
<feature type="non-terminal residue" evidence="10">
    <location>
        <position position="1"/>
    </location>
</feature>
<protein>
    <recommendedName>
        <fullName evidence="7">tRNA (guanine(26)-N(2))-dimethyltransferase</fullName>
        <ecNumber evidence="7">2.1.1.216</ecNumber>
    </recommendedName>
</protein>
<evidence type="ECO:0000256" key="5">
    <source>
        <dbReference type="ARBA" id="ARBA00022694"/>
    </source>
</evidence>
<evidence type="ECO:0000256" key="3">
    <source>
        <dbReference type="ARBA" id="ARBA00022679"/>
    </source>
</evidence>
<dbReference type="PANTHER" id="PTHR10631">
    <property type="entry name" value="N 2 ,N 2 -DIMETHYLGUANOSINE TRNA METHYLTRANSFERASE"/>
    <property type="match status" value="1"/>
</dbReference>
<sequence length="142" mass="16048">VRLFVRVSDSPARAKRHASKTGMVHQCVQCESFFVQKFGEVEEGKDIKFKPAKVVTPGSECPACSSERMPELPGITSWKKITGLLTAMSEEYGDLALYYKLPNLCKVLKVNQVPLRQFRGTLDSLGYRVSHFHREPQGQLYL</sequence>
<dbReference type="PROSITE" id="PS51626">
    <property type="entry name" value="SAM_MT_TRM1"/>
    <property type="match status" value="1"/>
</dbReference>
<keyword evidence="11" id="KW-1185">Reference proteome</keyword>
<comment type="catalytic activity">
    <reaction evidence="8">
        <text>guanosine(26) in tRNA + 2 S-adenosyl-L-methionine = N(2)-dimethylguanosine(26) in tRNA + 2 S-adenosyl-L-homocysteine + 2 H(+)</text>
        <dbReference type="Rhea" id="RHEA:43140"/>
        <dbReference type="Rhea" id="RHEA-COMP:10359"/>
        <dbReference type="Rhea" id="RHEA-COMP:10360"/>
        <dbReference type="ChEBI" id="CHEBI:15378"/>
        <dbReference type="ChEBI" id="CHEBI:57856"/>
        <dbReference type="ChEBI" id="CHEBI:59789"/>
        <dbReference type="ChEBI" id="CHEBI:74269"/>
        <dbReference type="ChEBI" id="CHEBI:74513"/>
        <dbReference type="EC" id="2.1.1.216"/>
    </reaction>
</comment>
<evidence type="ECO:0000256" key="2">
    <source>
        <dbReference type="ARBA" id="ARBA00022603"/>
    </source>
</evidence>
<dbReference type="OrthoDB" id="6349953at2759"/>
<evidence type="ECO:0000256" key="1">
    <source>
        <dbReference type="ARBA" id="ARBA00022555"/>
    </source>
</evidence>
<dbReference type="GO" id="GO:0005634">
    <property type="term" value="C:nucleus"/>
    <property type="evidence" value="ECO:0007669"/>
    <property type="project" value="TreeGrafter"/>
</dbReference>
<dbReference type="EC" id="2.1.1.216" evidence="7"/>
<keyword evidence="1 9" id="KW-0820">tRNA-binding</keyword>
<keyword evidence="5 9" id="KW-0819">tRNA processing</keyword>
<evidence type="ECO:0000313" key="10">
    <source>
        <dbReference type="EMBL" id="OLP78091.1"/>
    </source>
</evidence>
<dbReference type="Gene3D" id="3.30.56.70">
    <property type="entry name" value="N2,N2-dimethylguanosine tRNA methyltransferase, C-terminal domain"/>
    <property type="match status" value="1"/>
</dbReference>
<dbReference type="Gene3D" id="3.40.50.150">
    <property type="entry name" value="Vaccinia Virus protein VP39"/>
    <property type="match status" value="1"/>
</dbReference>
<dbReference type="InterPro" id="IPR042296">
    <property type="entry name" value="tRNA_met_Trm1_C"/>
</dbReference>
<dbReference type="GO" id="GO:0002940">
    <property type="term" value="P:tRNA N2-guanine methylation"/>
    <property type="evidence" value="ECO:0007669"/>
    <property type="project" value="TreeGrafter"/>
</dbReference>
<keyword evidence="3 9" id="KW-0808">Transferase</keyword>
<reference evidence="10 11" key="1">
    <citation type="submission" date="2016-02" db="EMBL/GenBank/DDBJ databases">
        <title>Genome analysis of coral dinoflagellate symbionts highlights evolutionary adaptations to a symbiotic lifestyle.</title>
        <authorList>
            <person name="Aranda M."/>
            <person name="Li Y."/>
            <person name="Liew Y.J."/>
            <person name="Baumgarten S."/>
            <person name="Simakov O."/>
            <person name="Wilson M."/>
            <person name="Piel J."/>
            <person name="Ashoor H."/>
            <person name="Bougouffa S."/>
            <person name="Bajic V.B."/>
            <person name="Ryu T."/>
            <person name="Ravasi T."/>
            <person name="Bayer T."/>
            <person name="Micklem G."/>
            <person name="Kim H."/>
            <person name="Bhak J."/>
            <person name="Lajeunesse T.C."/>
            <person name="Voolstra C.R."/>
        </authorList>
    </citation>
    <scope>NUCLEOTIDE SEQUENCE [LARGE SCALE GENOMIC DNA]</scope>
    <source>
        <strain evidence="10 11">CCMP2467</strain>
    </source>
</reference>
<dbReference type="Pfam" id="PF02005">
    <property type="entry name" value="TRM"/>
    <property type="match status" value="1"/>
</dbReference>
<keyword evidence="4 9" id="KW-0949">S-adenosyl-L-methionine</keyword>
<keyword evidence="2 9" id="KW-0489">Methyltransferase</keyword>
<accession>A0A1Q9C592</accession>
<dbReference type="PANTHER" id="PTHR10631:SF3">
    <property type="entry name" value="TRNA (GUANINE(26)-N(2))-DIMETHYLTRANSFERASE"/>
    <property type="match status" value="1"/>
</dbReference>
<evidence type="ECO:0000256" key="7">
    <source>
        <dbReference type="ARBA" id="ARBA00039099"/>
    </source>
</evidence>
<dbReference type="GO" id="GO:0160104">
    <property type="term" value="F:tRNA (guanine(26)-N2)-dimethyltransferase activity"/>
    <property type="evidence" value="ECO:0007669"/>
    <property type="project" value="UniProtKB-EC"/>
</dbReference>
<dbReference type="EMBL" id="LSRX01001664">
    <property type="protein sequence ID" value="OLP78091.1"/>
    <property type="molecule type" value="Genomic_DNA"/>
</dbReference>
<evidence type="ECO:0000256" key="8">
    <source>
        <dbReference type="ARBA" id="ARBA00051897"/>
    </source>
</evidence>
<dbReference type="GO" id="GO:0000049">
    <property type="term" value="F:tRNA binding"/>
    <property type="evidence" value="ECO:0007669"/>
    <property type="project" value="UniProtKB-UniRule"/>
</dbReference>
<dbReference type="InterPro" id="IPR002905">
    <property type="entry name" value="Trm1"/>
</dbReference>
<gene>
    <name evidence="10" type="primary">Trmt1</name>
    <name evidence="10" type="ORF">AK812_SmicGene41774</name>
</gene>
<evidence type="ECO:0000256" key="4">
    <source>
        <dbReference type="ARBA" id="ARBA00022691"/>
    </source>
</evidence>
<keyword evidence="6 9" id="KW-0694">RNA-binding</keyword>
<comment type="caution">
    <text evidence="10">The sequence shown here is derived from an EMBL/GenBank/DDBJ whole genome shotgun (WGS) entry which is preliminary data.</text>
</comment>
<evidence type="ECO:0000256" key="6">
    <source>
        <dbReference type="ARBA" id="ARBA00022884"/>
    </source>
</evidence>
<evidence type="ECO:0000313" key="11">
    <source>
        <dbReference type="Proteomes" id="UP000186817"/>
    </source>
</evidence>
<dbReference type="AlphaFoldDB" id="A0A1Q9C592"/>
<name>A0A1Q9C592_SYMMI</name>
<comment type="similarity">
    <text evidence="9">Belongs to the class I-like SAM-binding methyltransferase superfamily. Trm1 family.</text>
</comment>